<protein>
    <submittedName>
        <fullName evidence="5">Acyl-CoA synthetase</fullName>
    </submittedName>
</protein>
<evidence type="ECO:0000313" key="6">
    <source>
        <dbReference type="Proteomes" id="UP001595528"/>
    </source>
</evidence>
<organism evidence="5 6">
    <name type="scientific">Marinibaculum pumilum</name>
    <dbReference type="NCBI Taxonomy" id="1766165"/>
    <lineage>
        <taxon>Bacteria</taxon>
        <taxon>Pseudomonadati</taxon>
        <taxon>Pseudomonadota</taxon>
        <taxon>Alphaproteobacteria</taxon>
        <taxon>Rhodospirillales</taxon>
        <taxon>Rhodospirillaceae</taxon>
        <taxon>Marinibaculum</taxon>
    </lineage>
</organism>
<reference evidence="6" key="1">
    <citation type="journal article" date="2019" name="Int. J. Syst. Evol. Microbiol.">
        <title>The Global Catalogue of Microorganisms (GCM) 10K type strain sequencing project: providing services to taxonomists for standard genome sequencing and annotation.</title>
        <authorList>
            <consortium name="The Broad Institute Genomics Platform"/>
            <consortium name="The Broad Institute Genome Sequencing Center for Infectious Disease"/>
            <person name="Wu L."/>
            <person name="Ma J."/>
        </authorList>
    </citation>
    <scope>NUCLEOTIDE SEQUENCE [LARGE SCALE GENOMIC DNA]</scope>
    <source>
        <strain evidence="6">KCTC 42964</strain>
    </source>
</reference>
<comment type="caution">
    <text evidence="5">The sequence shown here is derived from an EMBL/GenBank/DDBJ whole genome shotgun (WGS) entry which is preliminary data.</text>
</comment>
<evidence type="ECO:0000313" key="5">
    <source>
        <dbReference type="EMBL" id="MFC3226846.1"/>
    </source>
</evidence>
<evidence type="ECO:0000256" key="1">
    <source>
        <dbReference type="ARBA" id="ARBA00006432"/>
    </source>
</evidence>
<keyword evidence="2" id="KW-0436">Ligase</keyword>
<dbReference type="SUPFAM" id="SSF56801">
    <property type="entry name" value="Acetyl-CoA synthetase-like"/>
    <property type="match status" value="1"/>
</dbReference>
<comment type="similarity">
    <text evidence="1">Belongs to the ATP-dependent AMP-binding enzyme family.</text>
</comment>
<dbReference type="InterPro" id="IPR020845">
    <property type="entry name" value="AMP-binding_CS"/>
</dbReference>
<evidence type="ECO:0000259" key="4">
    <source>
        <dbReference type="Pfam" id="PF13193"/>
    </source>
</evidence>
<feature type="domain" description="AMP-binding enzyme C-terminal" evidence="4">
    <location>
        <begin position="418"/>
        <end position="493"/>
    </location>
</feature>
<evidence type="ECO:0000256" key="2">
    <source>
        <dbReference type="ARBA" id="ARBA00022598"/>
    </source>
</evidence>
<dbReference type="InterPro" id="IPR042099">
    <property type="entry name" value="ANL_N_sf"/>
</dbReference>
<dbReference type="Pfam" id="PF00501">
    <property type="entry name" value="AMP-binding"/>
    <property type="match status" value="1"/>
</dbReference>
<proteinExistence type="inferred from homology"/>
<dbReference type="InterPro" id="IPR000873">
    <property type="entry name" value="AMP-dep_synth/lig_dom"/>
</dbReference>
<sequence length="511" mass="56393">MEGKVVSGDRSISQAALMGNAARAAGGFDRLGLGADDTVAMMLRNDFAFFEAAFGAGLIGAYATPINWHYKADEAGYIIDDCDARVLVVHADLLPQIAEGIPDGVHVLVVKTPPEIRDAYGIPAEACAVPAGATDWDEWVAQQPVWDRPPPAMRTNIIYTSGTTGRPKGVRREPATPEMAAKIDEMVSVIFDVRPGEERRTVVTGPVYHSAPNLYALMNVRDGGLTVLQPRFDPEELLQMIEQHRITHLHMVPTMFVRLLKLPEEVRRKYDLSSLKFVVHAAAPCAPETKRQMIEWWGPVINEYYGGTETGGAIFHTAEEALRKPGTVGRPIPGAEVRIYGDDGQVLPAGEVGEIYLRIGRWPDFTYHKKDEMRRECERDGLITCGDVGWLDEDGFLFISDRKKDMVISGGVNIYPAEIEAVLIHMPGVADCAVFGIPDDEFGEALCAYIQPQPEAGLDAAGVRAWLRERIAGYKVPKVVEFRAALPREDSGKIFKRKLRAPYWAEAGRQI</sequence>
<dbReference type="Pfam" id="PF13193">
    <property type="entry name" value="AMP-binding_C"/>
    <property type="match status" value="1"/>
</dbReference>
<name>A0ABV7KWR9_9PROT</name>
<evidence type="ECO:0000259" key="3">
    <source>
        <dbReference type="Pfam" id="PF00501"/>
    </source>
</evidence>
<dbReference type="EMBL" id="JBHRTR010000017">
    <property type="protein sequence ID" value="MFC3226846.1"/>
    <property type="molecule type" value="Genomic_DNA"/>
</dbReference>
<accession>A0ABV7KWR9</accession>
<dbReference type="RefSeq" id="WP_379898988.1">
    <property type="nucleotide sequence ID" value="NZ_JBHRTR010000017.1"/>
</dbReference>
<dbReference type="InterPro" id="IPR045851">
    <property type="entry name" value="AMP-bd_C_sf"/>
</dbReference>
<dbReference type="PANTHER" id="PTHR43201">
    <property type="entry name" value="ACYL-COA SYNTHETASE"/>
    <property type="match status" value="1"/>
</dbReference>
<dbReference type="PROSITE" id="PS00455">
    <property type="entry name" value="AMP_BINDING"/>
    <property type="match status" value="1"/>
</dbReference>
<dbReference type="InterPro" id="IPR025110">
    <property type="entry name" value="AMP-bd_C"/>
</dbReference>
<keyword evidence="6" id="KW-1185">Reference proteome</keyword>
<feature type="domain" description="AMP-dependent synthetase/ligase" evidence="3">
    <location>
        <begin position="6"/>
        <end position="358"/>
    </location>
</feature>
<dbReference type="Proteomes" id="UP001595528">
    <property type="component" value="Unassembled WGS sequence"/>
</dbReference>
<dbReference type="Gene3D" id="3.40.50.12780">
    <property type="entry name" value="N-terminal domain of ligase-like"/>
    <property type="match status" value="1"/>
</dbReference>
<dbReference type="Gene3D" id="3.30.300.30">
    <property type="match status" value="1"/>
</dbReference>
<dbReference type="PANTHER" id="PTHR43201:SF5">
    <property type="entry name" value="MEDIUM-CHAIN ACYL-COA LIGASE ACSF2, MITOCHONDRIAL"/>
    <property type="match status" value="1"/>
</dbReference>
<dbReference type="NCBIfam" id="NF009071">
    <property type="entry name" value="PRK12406.1"/>
    <property type="match status" value="1"/>
</dbReference>
<gene>
    <name evidence="5" type="ORF">ACFOGJ_06380</name>
</gene>